<dbReference type="AlphaFoldDB" id="A0ABD3QIW0"/>
<protein>
    <recommendedName>
        <fullName evidence="7">Glycine cleavage system P protein</fullName>
        <ecNumber evidence="7">1.4.4.2</ecNumber>
    </recommendedName>
</protein>
<evidence type="ECO:0000256" key="6">
    <source>
        <dbReference type="PIRSR" id="PIRSR603437-50"/>
    </source>
</evidence>
<dbReference type="GO" id="GO:0005739">
    <property type="term" value="C:mitochondrion"/>
    <property type="evidence" value="ECO:0007669"/>
    <property type="project" value="UniProtKB-SubCell"/>
</dbReference>
<comment type="subunit">
    <text evidence="7">The glycine cleavage system is composed of four proteins: P, T, L and H.</text>
</comment>
<keyword evidence="4 7" id="KW-0560">Oxidoreductase</keyword>
<dbReference type="NCBIfam" id="TIGR00461">
    <property type="entry name" value="gcvP"/>
    <property type="match status" value="1"/>
</dbReference>
<dbReference type="InterPro" id="IPR015422">
    <property type="entry name" value="PyrdxlP-dep_Trfase_small"/>
</dbReference>
<evidence type="ECO:0000256" key="7">
    <source>
        <dbReference type="RuleBase" id="RU364056"/>
    </source>
</evidence>
<dbReference type="Gene3D" id="3.90.1150.10">
    <property type="entry name" value="Aspartate Aminotransferase, domain 1"/>
    <property type="match status" value="2"/>
</dbReference>
<dbReference type="CDD" id="cd00613">
    <property type="entry name" value="GDC-P"/>
    <property type="match status" value="2"/>
</dbReference>
<dbReference type="Proteomes" id="UP001516023">
    <property type="component" value="Unassembled WGS sequence"/>
</dbReference>
<dbReference type="PANTHER" id="PTHR11773">
    <property type="entry name" value="GLYCINE DEHYDROGENASE, DECARBOXYLATING"/>
    <property type="match status" value="1"/>
</dbReference>
<comment type="subcellular location">
    <subcellularLocation>
        <location evidence="7">Mitochondrion</location>
    </subcellularLocation>
</comment>
<dbReference type="EC" id="1.4.4.2" evidence="7"/>
<dbReference type="InterPro" id="IPR049315">
    <property type="entry name" value="GDC-P_N"/>
</dbReference>
<dbReference type="PANTHER" id="PTHR11773:SF1">
    <property type="entry name" value="GLYCINE DEHYDROGENASE (DECARBOXYLATING), MITOCHONDRIAL"/>
    <property type="match status" value="1"/>
</dbReference>
<comment type="similarity">
    <text evidence="2 7">Belongs to the GcvP family.</text>
</comment>
<comment type="function">
    <text evidence="7">The glycine cleavage system catalyzes the degradation of glycine.</text>
</comment>
<evidence type="ECO:0000259" key="8">
    <source>
        <dbReference type="Pfam" id="PF02347"/>
    </source>
</evidence>
<dbReference type="SUPFAM" id="SSF53383">
    <property type="entry name" value="PLP-dependent transferases"/>
    <property type="match status" value="2"/>
</dbReference>
<comment type="catalytic activity">
    <reaction evidence="5 7">
        <text>N(6)-[(R)-lipoyl]-L-lysyl-[glycine-cleavage complex H protein] + glycine + H(+) = N(6)-[(R)-S(8)-aminomethyldihydrolipoyl]-L-lysyl-[glycine-cleavage complex H protein] + CO2</text>
        <dbReference type="Rhea" id="RHEA:24304"/>
        <dbReference type="Rhea" id="RHEA-COMP:10494"/>
        <dbReference type="Rhea" id="RHEA-COMP:10495"/>
        <dbReference type="ChEBI" id="CHEBI:15378"/>
        <dbReference type="ChEBI" id="CHEBI:16526"/>
        <dbReference type="ChEBI" id="CHEBI:57305"/>
        <dbReference type="ChEBI" id="CHEBI:83099"/>
        <dbReference type="ChEBI" id="CHEBI:83143"/>
        <dbReference type="EC" id="1.4.4.2"/>
    </reaction>
</comment>
<dbReference type="FunFam" id="3.90.1150.10:FF:000007">
    <property type="entry name" value="Glycine dehydrogenase (decarboxylating), mitochondrial"/>
    <property type="match status" value="1"/>
</dbReference>
<dbReference type="InterPro" id="IPR018247">
    <property type="entry name" value="EF_Hand_1_Ca_BS"/>
</dbReference>
<dbReference type="InterPro" id="IPR015421">
    <property type="entry name" value="PyrdxlP-dep_Trfase_major"/>
</dbReference>
<dbReference type="InterPro" id="IPR015424">
    <property type="entry name" value="PyrdxlP-dep_Trfase"/>
</dbReference>
<keyword evidence="11" id="KW-1185">Reference proteome</keyword>
<dbReference type="EMBL" id="JABMIG020000036">
    <property type="protein sequence ID" value="KAL3799799.1"/>
    <property type="molecule type" value="Genomic_DNA"/>
</dbReference>
<feature type="domain" description="Glycine cleavage system P-protein N-terminal" evidence="8">
    <location>
        <begin position="509"/>
        <end position="769"/>
    </location>
</feature>
<proteinExistence type="inferred from homology"/>
<keyword evidence="3 6" id="KW-0663">Pyridoxal phosphate</keyword>
<accession>A0ABD3QIW0</accession>
<dbReference type="Pfam" id="PF21478">
    <property type="entry name" value="GcvP2_C"/>
    <property type="match status" value="1"/>
</dbReference>
<dbReference type="PROSITE" id="PS00018">
    <property type="entry name" value="EF_HAND_1"/>
    <property type="match status" value="1"/>
</dbReference>
<dbReference type="InterPro" id="IPR049316">
    <property type="entry name" value="GDC-P_C"/>
</dbReference>
<reference evidence="10 11" key="1">
    <citation type="journal article" date="2020" name="G3 (Bethesda)">
        <title>Improved Reference Genome for Cyclotella cryptica CCMP332, a Model for Cell Wall Morphogenesis, Salinity Adaptation, and Lipid Production in Diatoms (Bacillariophyta).</title>
        <authorList>
            <person name="Roberts W.R."/>
            <person name="Downey K.M."/>
            <person name="Ruck E.C."/>
            <person name="Traller J.C."/>
            <person name="Alverson A.J."/>
        </authorList>
    </citation>
    <scope>NUCLEOTIDE SEQUENCE [LARGE SCALE GENOMIC DNA]</scope>
    <source>
        <strain evidence="10 11">CCMP332</strain>
    </source>
</reference>
<evidence type="ECO:0000313" key="10">
    <source>
        <dbReference type="EMBL" id="KAL3799799.1"/>
    </source>
</evidence>
<comment type="cofactor">
    <cofactor evidence="1 6 7">
        <name>pyridoxal 5'-phosphate</name>
        <dbReference type="ChEBI" id="CHEBI:597326"/>
    </cofactor>
</comment>
<name>A0ABD3QIW0_9STRA</name>
<evidence type="ECO:0000256" key="3">
    <source>
        <dbReference type="ARBA" id="ARBA00022898"/>
    </source>
</evidence>
<evidence type="ECO:0000259" key="9">
    <source>
        <dbReference type="Pfam" id="PF21478"/>
    </source>
</evidence>
<keyword evidence="7" id="KW-0496">Mitochondrion</keyword>
<evidence type="ECO:0000256" key="5">
    <source>
        <dbReference type="ARBA" id="ARBA00049026"/>
    </source>
</evidence>
<feature type="modified residue" description="N6-(pyridoxal phosphate)lysine" evidence="6">
    <location>
        <position position="738"/>
    </location>
</feature>
<dbReference type="FunFam" id="3.40.640.10:FF:000005">
    <property type="entry name" value="Glycine dehydrogenase (decarboxylating), mitochondrial"/>
    <property type="match status" value="1"/>
</dbReference>
<dbReference type="Gene3D" id="3.40.640.10">
    <property type="entry name" value="Type I PLP-dependent aspartate aminotransferase-like (Major domain)"/>
    <property type="match status" value="2"/>
</dbReference>
<sequence length="1008" mass="108591">MTAALRTILRGRPLRSLACRQAIQPRCASTSASSDALDPSDTFSRRHVGPSDPSISLMLQSLSFPDLPSLISSTVPPSIRNPSPLNLSPALSESEALSAISRLAAKNKVMKSFIGQGYHSTIVPPVILRNMLENPGWYTAYTPYQAEIAQGRLEMLLNFQTLCSDLTGLEMSVASLLDESSAAAEAMSMCVSVSKKRKKFFVSQDVHPQTIGLIKTRAQAIGVDVVVGDHSTSDVDSGDYCGAMVQYPNTYGRVESEGESYQDFAKRAHDGGAMVICATDLMALTKLAPPSSWGADIAIGSAQRFGVPMGFGGPHAAFLSTSAAHSRKMPGRIIGVTIDSNNKPCLRMAMQTREQHIRRDKATSNICTAQALLANMAAAYAIYHGPDGLRDISGRIHALARVAHRELKKSGFDVMEGPFFDAFTVNVASKGMTSSQVQEGAVSVCANVRVIDNEHVAISMGEGITREDLAALLSGAFRIESPDVTADVSLMEVDESVARHSDILTHPIFRQHHSETQMLRYLKTLENRDLALNHSMISLGSCTMKLNATSEMIPVTWPGFCDIHPFAPHDQVQGYHELIADLNKDLAEITGFAAVSAQPNSGATGEFAGLLVIKKYLEHIGQGHRNVCLIPKSAHGTNPASASMAGMKVVVVDNDDEGNIDMDDLTAKIEKHRDNVAAFMVTYPSTFGVFEEKIVEIIDMVHEAGGQVYMDGANMNAQVGLTSPGIIGADVCHLNLHKTFCIPHGGGGPGVGSIGVAKHLAPFLPGHAVDPEAAGKLCGSDLCIPKEDGAIAGAPFGSAAILPISWMYIKMNGYEGLKKSTEVAILNANYMAARLNGAYDILFVGKNGQCAHEFILDLRPLKAATGVTEEDVAKRLQDYGFHSPTMSWPVAGTLMVEPTESEDLAELDRFCDAMLSIRAEIDDVGSGRIALEDSPLRNAPHTMDDIIGDKWDRKYSREVGAYPAPWIRANKFWPSCGRVDNVYGDRNLVCTCPPLSAYEEDDDIKKVA</sequence>
<evidence type="ECO:0000256" key="2">
    <source>
        <dbReference type="ARBA" id="ARBA00010756"/>
    </source>
</evidence>
<dbReference type="GO" id="GO:0004375">
    <property type="term" value="F:glycine dehydrogenase (decarboxylating) activity"/>
    <property type="evidence" value="ECO:0007669"/>
    <property type="project" value="UniProtKB-UniRule"/>
</dbReference>
<dbReference type="NCBIfam" id="NF003346">
    <property type="entry name" value="PRK04366.1"/>
    <property type="match status" value="1"/>
</dbReference>
<dbReference type="HAMAP" id="MF_00711">
    <property type="entry name" value="GcvP"/>
    <property type="match status" value="1"/>
</dbReference>
<feature type="domain" description="Glycine dehydrogenase C-terminal" evidence="9">
    <location>
        <begin position="820"/>
        <end position="941"/>
    </location>
</feature>
<dbReference type="FunFam" id="3.40.640.10:FF:000007">
    <property type="entry name" value="glycine dehydrogenase (Decarboxylating), mitochondrial"/>
    <property type="match status" value="1"/>
</dbReference>
<dbReference type="InterPro" id="IPR003437">
    <property type="entry name" value="GcvP"/>
</dbReference>
<evidence type="ECO:0000313" key="11">
    <source>
        <dbReference type="Proteomes" id="UP001516023"/>
    </source>
</evidence>
<dbReference type="Pfam" id="PF02347">
    <property type="entry name" value="GDC-P"/>
    <property type="match status" value="2"/>
</dbReference>
<keyword evidence="7" id="KW-0809">Transit peptide</keyword>
<comment type="caution">
    <text evidence="10">The sequence shown here is derived from an EMBL/GenBank/DDBJ whole genome shotgun (WGS) entry which is preliminary data.</text>
</comment>
<evidence type="ECO:0000256" key="4">
    <source>
        <dbReference type="ARBA" id="ARBA00023002"/>
    </source>
</evidence>
<feature type="domain" description="Glycine cleavage system P-protein N-terminal" evidence="8">
    <location>
        <begin position="45"/>
        <end position="473"/>
    </location>
</feature>
<dbReference type="InterPro" id="IPR020581">
    <property type="entry name" value="GDC_P"/>
</dbReference>
<evidence type="ECO:0000256" key="1">
    <source>
        <dbReference type="ARBA" id="ARBA00001933"/>
    </source>
</evidence>
<organism evidence="10 11">
    <name type="scientific">Cyclotella cryptica</name>
    <dbReference type="NCBI Taxonomy" id="29204"/>
    <lineage>
        <taxon>Eukaryota</taxon>
        <taxon>Sar</taxon>
        <taxon>Stramenopiles</taxon>
        <taxon>Ochrophyta</taxon>
        <taxon>Bacillariophyta</taxon>
        <taxon>Coscinodiscophyceae</taxon>
        <taxon>Thalassiosirophycidae</taxon>
        <taxon>Stephanodiscales</taxon>
        <taxon>Stephanodiscaceae</taxon>
        <taxon>Cyclotella</taxon>
    </lineage>
</organism>
<gene>
    <name evidence="10" type="ORF">HJC23_010449</name>
</gene>